<keyword evidence="11" id="KW-1185">Reference proteome</keyword>
<evidence type="ECO:0000256" key="4">
    <source>
        <dbReference type="ARBA" id="ARBA00022771"/>
    </source>
</evidence>
<dbReference type="PANTHER" id="PTHR45888:SF4">
    <property type="entry name" value="PHD FINGER PROTEIN 10"/>
    <property type="match status" value="1"/>
</dbReference>
<dbReference type="Gene3D" id="3.30.40.10">
    <property type="entry name" value="Zinc/RING finger domain, C3HC4 (zinc finger)"/>
    <property type="match status" value="1"/>
</dbReference>
<name>A9UUI9_MONBE</name>
<dbReference type="InterPro" id="IPR001965">
    <property type="entry name" value="Znf_PHD"/>
</dbReference>
<dbReference type="STRING" id="81824.A9UUI9"/>
<keyword evidence="8" id="KW-0539">Nucleus</keyword>
<evidence type="ECO:0000256" key="1">
    <source>
        <dbReference type="ARBA" id="ARBA00004123"/>
    </source>
</evidence>
<evidence type="ECO:0000256" key="6">
    <source>
        <dbReference type="ARBA" id="ARBA00023015"/>
    </source>
</evidence>
<gene>
    <name evidence="10" type="ORF">MONBRDRAFT_15569</name>
</gene>
<dbReference type="SUPFAM" id="SSF57903">
    <property type="entry name" value="FYVE/PHD zinc finger"/>
    <property type="match status" value="2"/>
</dbReference>
<evidence type="ECO:0000256" key="2">
    <source>
        <dbReference type="ARBA" id="ARBA00022723"/>
    </source>
</evidence>
<dbReference type="SMART" id="SM00249">
    <property type="entry name" value="PHD"/>
    <property type="match status" value="2"/>
</dbReference>
<sequence length="90" mass="10132">MLTCSVCGGTGHPSCLRLPEEAVYKIRTYEWQCMDCKACGICGDSTDDDKLLFCDQCDRGYHTFCVGLHHTPRGKSMPEQLRPYLQTHGD</sequence>
<keyword evidence="7" id="KW-0804">Transcription</keyword>
<keyword evidence="2" id="KW-0479">Metal-binding</keyword>
<keyword evidence="4" id="KW-0863">Zinc-finger</keyword>
<dbReference type="RefSeq" id="XP_001744207.1">
    <property type="nucleotide sequence ID" value="XM_001744155.1"/>
</dbReference>
<accession>A9UUI9</accession>
<dbReference type="InterPro" id="IPR013083">
    <property type="entry name" value="Znf_RING/FYVE/PHD"/>
</dbReference>
<evidence type="ECO:0000256" key="3">
    <source>
        <dbReference type="ARBA" id="ARBA00022737"/>
    </source>
</evidence>
<dbReference type="InParanoid" id="A9UUI9"/>
<dbReference type="Pfam" id="PF00628">
    <property type="entry name" value="PHD"/>
    <property type="match status" value="2"/>
</dbReference>
<keyword evidence="3" id="KW-0677">Repeat</keyword>
<dbReference type="PANTHER" id="PTHR45888">
    <property type="entry name" value="HL01030P-RELATED"/>
    <property type="match status" value="1"/>
</dbReference>
<evidence type="ECO:0000256" key="5">
    <source>
        <dbReference type="ARBA" id="ARBA00022833"/>
    </source>
</evidence>
<evidence type="ECO:0000313" key="11">
    <source>
        <dbReference type="Proteomes" id="UP000001357"/>
    </source>
</evidence>
<comment type="subcellular location">
    <subcellularLocation>
        <location evidence="1">Nucleus</location>
    </subcellularLocation>
</comment>
<evidence type="ECO:0000256" key="8">
    <source>
        <dbReference type="ARBA" id="ARBA00023242"/>
    </source>
</evidence>
<keyword evidence="5" id="KW-0862">Zinc</keyword>
<dbReference type="AlphaFoldDB" id="A9UUI9"/>
<dbReference type="InterPro" id="IPR019787">
    <property type="entry name" value="Znf_PHD-finger"/>
</dbReference>
<feature type="domain" description="Zinc finger PHD-type" evidence="9">
    <location>
        <begin position="1"/>
        <end position="37"/>
    </location>
</feature>
<organism evidence="10 11">
    <name type="scientific">Monosiga brevicollis</name>
    <name type="common">Choanoflagellate</name>
    <dbReference type="NCBI Taxonomy" id="81824"/>
    <lineage>
        <taxon>Eukaryota</taxon>
        <taxon>Choanoflagellata</taxon>
        <taxon>Craspedida</taxon>
        <taxon>Salpingoecidae</taxon>
        <taxon>Monosiga</taxon>
    </lineage>
</organism>
<keyword evidence="6" id="KW-0805">Transcription regulation</keyword>
<evidence type="ECO:0000259" key="9">
    <source>
        <dbReference type="SMART" id="SM00249"/>
    </source>
</evidence>
<evidence type="ECO:0000256" key="7">
    <source>
        <dbReference type="ARBA" id="ARBA00023163"/>
    </source>
</evidence>
<reference evidence="10 11" key="1">
    <citation type="journal article" date="2008" name="Nature">
        <title>The genome of the choanoflagellate Monosiga brevicollis and the origin of metazoans.</title>
        <authorList>
            <consortium name="JGI Sequencing"/>
            <person name="King N."/>
            <person name="Westbrook M.J."/>
            <person name="Young S.L."/>
            <person name="Kuo A."/>
            <person name="Abedin M."/>
            <person name="Chapman J."/>
            <person name="Fairclough S."/>
            <person name="Hellsten U."/>
            <person name="Isogai Y."/>
            <person name="Letunic I."/>
            <person name="Marr M."/>
            <person name="Pincus D."/>
            <person name="Putnam N."/>
            <person name="Rokas A."/>
            <person name="Wright K.J."/>
            <person name="Zuzow R."/>
            <person name="Dirks W."/>
            <person name="Good M."/>
            <person name="Goodstein D."/>
            <person name="Lemons D."/>
            <person name="Li W."/>
            <person name="Lyons J.B."/>
            <person name="Morris A."/>
            <person name="Nichols S."/>
            <person name="Richter D.J."/>
            <person name="Salamov A."/>
            <person name="Bork P."/>
            <person name="Lim W.A."/>
            <person name="Manning G."/>
            <person name="Miller W.T."/>
            <person name="McGinnis W."/>
            <person name="Shapiro H."/>
            <person name="Tjian R."/>
            <person name="Grigoriev I.V."/>
            <person name="Rokhsar D."/>
        </authorList>
    </citation>
    <scope>NUCLEOTIDE SEQUENCE [LARGE SCALE GENOMIC DNA]</scope>
    <source>
        <strain evidence="11">MX1 / ATCC 50154</strain>
    </source>
</reference>
<protein>
    <recommendedName>
        <fullName evidence="9">Zinc finger PHD-type domain-containing protein</fullName>
    </recommendedName>
</protein>
<dbReference type="KEGG" id="mbr:MONBRDRAFT_15569"/>
<dbReference type="GO" id="GO:0005634">
    <property type="term" value="C:nucleus"/>
    <property type="evidence" value="ECO:0007669"/>
    <property type="project" value="UniProtKB-SubCell"/>
</dbReference>
<dbReference type="GO" id="GO:0008270">
    <property type="term" value="F:zinc ion binding"/>
    <property type="evidence" value="ECO:0007669"/>
    <property type="project" value="UniProtKB-KW"/>
</dbReference>
<proteinExistence type="predicted"/>
<dbReference type="Proteomes" id="UP000001357">
    <property type="component" value="Unassembled WGS sequence"/>
</dbReference>
<dbReference type="EMBL" id="CH991546">
    <property type="protein sequence ID" value="EDQ90910.1"/>
    <property type="molecule type" value="Genomic_DNA"/>
</dbReference>
<dbReference type="eggNOG" id="KOG1512">
    <property type="taxonomic scope" value="Eukaryota"/>
</dbReference>
<dbReference type="InterPro" id="IPR011011">
    <property type="entry name" value="Znf_FYVE_PHD"/>
</dbReference>
<feature type="domain" description="Zinc finger PHD-type" evidence="9">
    <location>
        <begin position="38"/>
        <end position="82"/>
    </location>
</feature>
<evidence type="ECO:0000313" key="10">
    <source>
        <dbReference type="EMBL" id="EDQ90910.1"/>
    </source>
</evidence>
<dbReference type="GeneID" id="5889616"/>